<dbReference type="InterPro" id="IPR005565">
    <property type="entry name" value="Hemolysn_activator_HlyB_C"/>
</dbReference>
<reference evidence="8" key="1">
    <citation type="journal article" date="2019" name="Int. J. Syst. Evol. Microbiol.">
        <title>The Global Catalogue of Microorganisms (GCM) 10K type strain sequencing project: providing services to taxonomists for standard genome sequencing and annotation.</title>
        <authorList>
            <consortium name="The Broad Institute Genomics Platform"/>
            <consortium name="The Broad Institute Genome Sequencing Center for Infectious Disease"/>
            <person name="Wu L."/>
            <person name="Ma J."/>
        </authorList>
    </citation>
    <scope>NUCLEOTIDE SEQUENCE [LARGE SCALE GENOMIC DNA]</scope>
    <source>
        <strain evidence="8">JCM 18050</strain>
    </source>
</reference>
<dbReference type="Pfam" id="PF03865">
    <property type="entry name" value="ShlB"/>
    <property type="match status" value="1"/>
</dbReference>
<feature type="domain" description="ShlB POTRA" evidence="6">
    <location>
        <begin position="159"/>
        <end position="211"/>
    </location>
</feature>
<dbReference type="Pfam" id="PF08479">
    <property type="entry name" value="POTRA_2"/>
    <property type="match status" value="1"/>
</dbReference>
<evidence type="ECO:0000313" key="8">
    <source>
        <dbReference type="Proteomes" id="UP001500171"/>
    </source>
</evidence>
<accession>A0ABP9N7S6</accession>
<keyword evidence="2" id="KW-0812">Transmembrane</keyword>
<sequence>MIIVIIFIKSVNDKMKLYTVLVISLILSTKAWCGLNPAEQSIVQEQQKLILEDAQKQRESLQKSFNIHPEILDMPVEQSNLCFPINEIRFKDANHLSLKIKQNLTYEYLNNCLTIEQIQFLVKSITNYYIGEGFITTRAYLEEQDISSGILVISVIEGKIEAISLDGLSPTILNMVFPNMKNSVLNLRDIEQGLEQLNRLRSQKISINILPSEIAGYSLVELKSNKVRILPIFLETGINNSGQKSTGIGQNTLSITVENPLQIADIWSISASINNDFRNQHTSRNLSTQLSIPLGYWTIDYLYSGNYFYYDIPLVFDKWRYKGKSDQHRLMLNKVVYRDNQTKFSFTTHYSHKTVNNTFANEKLIISSPTLNTITLGLNYSTVLKNGYFTFNPTVVQGLHLFDSTTDKLKINGSPKSQFTKLTVSSSYYKPLSSSSHYLTSLYAQWSKQNLYSTERISIGGEYSVRGFKESSLTGNQGFYWRNELTYQASVNSFIRSISLTGAIDSGWIKHKNNQIDGGNMTGIAFGISLSDNNYYNASLSIGKPLFYPAMINPDHWVSYFQLSLNF</sequence>
<dbReference type="PANTHER" id="PTHR34597">
    <property type="entry name" value="SLR1661 PROTEIN"/>
    <property type="match status" value="1"/>
</dbReference>
<dbReference type="InterPro" id="IPR027282">
    <property type="entry name" value="TPS"/>
</dbReference>
<proteinExistence type="predicted"/>
<evidence type="ECO:0000313" key="7">
    <source>
        <dbReference type="EMBL" id="GAA5111380.1"/>
    </source>
</evidence>
<keyword evidence="1" id="KW-0472">Membrane</keyword>
<evidence type="ECO:0000256" key="2">
    <source>
        <dbReference type="ARBA" id="ARBA00022692"/>
    </source>
</evidence>
<organism evidence="7 8">
    <name type="scientific">Orbus sasakiae</name>
    <dbReference type="NCBI Taxonomy" id="1078475"/>
    <lineage>
        <taxon>Bacteria</taxon>
        <taxon>Pseudomonadati</taxon>
        <taxon>Pseudomonadota</taxon>
        <taxon>Gammaproteobacteria</taxon>
        <taxon>Orbales</taxon>
        <taxon>Orbaceae</taxon>
        <taxon>Orbus</taxon>
    </lineage>
</organism>
<dbReference type="Pfam" id="PF17287">
    <property type="entry name" value="POTRA_3"/>
    <property type="match status" value="1"/>
</dbReference>
<dbReference type="Gene3D" id="2.40.160.50">
    <property type="entry name" value="membrane protein fhac: a member of the omp85/tpsb transporter family"/>
    <property type="match status" value="1"/>
</dbReference>
<keyword evidence="1" id="KW-1134">Transmembrane beta strand</keyword>
<dbReference type="InterPro" id="IPR051544">
    <property type="entry name" value="TPS_OM_transporter"/>
</dbReference>
<keyword evidence="8" id="KW-1185">Reference proteome</keyword>
<evidence type="ECO:0000259" key="6">
    <source>
        <dbReference type="Pfam" id="PF17287"/>
    </source>
</evidence>
<keyword evidence="3" id="KW-0998">Cell outer membrane</keyword>
<comment type="caution">
    <text evidence="7">The sequence shown here is derived from an EMBL/GenBank/DDBJ whole genome shotgun (WGS) entry which is preliminary data.</text>
</comment>
<evidence type="ECO:0000259" key="5">
    <source>
        <dbReference type="Pfam" id="PF08479"/>
    </source>
</evidence>
<gene>
    <name evidence="7" type="ORF">GCM10023211_16790</name>
</gene>
<dbReference type="InterPro" id="IPR013686">
    <property type="entry name" value="Polypept-transport_assoc_ShlB"/>
</dbReference>
<evidence type="ECO:0000256" key="3">
    <source>
        <dbReference type="ARBA" id="ARBA00023237"/>
    </source>
</evidence>
<dbReference type="PIRSF" id="PIRSF029745">
    <property type="entry name" value="FhaC"/>
    <property type="match status" value="1"/>
</dbReference>
<dbReference type="PANTHER" id="PTHR34597:SF3">
    <property type="entry name" value="OUTER MEMBRANE TRANSPORTER CDIB"/>
    <property type="match status" value="1"/>
</dbReference>
<protein>
    <submittedName>
        <fullName evidence="7">ShlB/FhaC/HecB family hemolysin secretion/activation protein</fullName>
    </submittedName>
</protein>
<feature type="domain" description="Polypeptide-transport-associated ShlB-type" evidence="5">
    <location>
        <begin position="83"/>
        <end position="158"/>
    </location>
</feature>
<dbReference type="EMBL" id="BAABHY010000002">
    <property type="protein sequence ID" value="GAA5111380.1"/>
    <property type="molecule type" value="Genomic_DNA"/>
</dbReference>
<feature type="domain" description="Haemolysin activator HlyB C-terminal" evidence="4">
    <location>
        <begin position="216"/>
        <end position="529"/>
    </location>
</feature>
<dbReference type="Proteomes" id="UP001500171">
    <property type="component" value="Unassembled WGS sequence"/>
</dbReference>
<evidence type="ECO:0000259" key="4">
    <source>
        <dbReference type="Pfam" id="PF03865"/>
    </source>
</evidence>
<evidence type="ECO:0000256" key="1">
    <source>
        <dbReference type="ARBA" id="ARBA00022452"/>
    </source>
</evidence>
<dbReference type="InterPro" id="IPR035251">
    <property type="entry name" value="ShlB_POTRA"/>
</dbReference>
<dbReference type="Gene3D" id="3.10.20.310">
    <property type="entry name" value="membrane protein fhac"/>
    <property type="match status" value="1"/>
</dbReference>
<name>A0ABP9N7S6_9GAMM</name>